<dbReference type="AlphaFoldDB" id="A0AAE0TI64"/>
<reference evidence="2" key="1">
    <citation type="journal article" date="2021" name="Genome Biol. Evol.">
        <title>A High-Quality Reference Genome for a Parasitic Bivalve with Doubly Uniparental Inheritance (Bivalvia: Unionida).</title>
        <authorList>
            <person name="Smith C.H."/>
        </authorList>
    </citation>
    <scope>NUCLEOTIDE SEQUENCE</scope>
    <source>
        <strain evidence="2">CHS0354</strain>
    </source>
</reference>
<feature type="region of interest" description="Disordered" evidence="1">
    <location>
        <begin position="16"/>
        <end position="47"/>
    </location>
</feature>
<evidence type="ECO:0000256" key="1">
    <source>
        <dbReference type="SAM" id="MobiDB-lite"/>
    </source>
</evidence>
<reference evidence="2" key="2">
    <citation type="journal article" date="2021" name="Genome Biol. Evol.">
        <title>Developing a high-quality reference genome for a parasitic bivalve with doubly uniparental inheritance (Bivalvia: Unionida).</title>
        <authorList>
            <person name="Smith C.H."/>
        </authorList>
    </citation>
    <scope>NUCLEOTIDE SEQUENCE</scope>
    <source>
        <strain evidence="2">CHS0354</strain>
        <tissue evidence="2">Mantle</tissue>
    </source>
</reference>
<dbReference type="Proteomes" id="UP001195483">
    <property type="component" value="Unassembled WGS sequence"/>
</dbReference>
<reference evidence="2" key="3">
    <citation type="submission" date="2023-05" db="EMBL/GenBank/DDBJ databases">
        <authorList>
            <person name="Smith C.H."/>
        </authorList>
    </citation>
    <scope>NUCLEOTIDE SEQUENCE</scope>
    <source>
        <strain evidence="2">CHS0354</strain>
        <tissue evidence="2">Mantle</tissue>
    </source>
</reference>
<keyword evidence="3" id="KW-1185">Reference proteome</keyword>
<proteinExistence type="predicted"/>
<gene>
    <name evidence="2" type="ORF">CHS0354_028041</name>
</gene>
<name>A0AAE0TI64_9BIVA</name>
<feature type="compositionally biased region" description="Basic and acidic residues" evidence="1">
    <location>
        <begin position="23"/>
        <end position="35"/>
    </location>
</feature>
<evidence type="ECO:0000313" key="2">
    <source>
        <dbReference type="EMBL" id="KAK3610661.1"/>
    </source>
</evidence>
<dbReference type="EMBL" id="JAEAOA010001692">
    <property type="protein sequence ID" value="KAK3610661.1"/>
    <property type="molecule type" value="Genomic_DNA"/>
</dbReference>
<protein>
    <submittedName>
        <fullName evidence="2">Uncharacterized protein</fullName>
    </submittedName>
</protein>
<sequence>MSSLRKLDASLDCLNYDGNDHDDDSKDGDYDKNDDNDSCNEDYNSGNKMYKRRERNRTWSNMNCVMVV</sequence>
<accession>A0AAE0TI64</accession>
<organism evidence="2 3">
    <name type="scientific">Potamilus streckersoni</name>
    <dbReference type="NCBI Taxonomy" id="2493646"/>
    <lineage>
        <taxon>Eukaryota</taxon>
        <taxon>Metazoa</taxon>
        <taxon>Spiralia</taxon>
        <taxon>Lophotrochozoa</taxon>
        <taxon>Mollusca</taxon>
        <taxon>Bivalvia</taxon>
        <taxon>Autobranchia</taxon>
        <taxon>Heteroconchia</taxon>
        <taxon>Palaeoheterodonta</taxon>
        <taxon>Unionida</taxon>
        <taxon>Unionoidea</taxon>
        <taxon>Unionidae</taxon>
        <taxon>Ambleminae</taxon>
        <taxon>Lampsilini</taxon>
        <taxon>Potamilus</taxon>
    </lineage>
</organism>
<comment type="caution">
    <text evidence="2">The sequence shown here is derived from an EMBL/GenBank/DDBJ whole genome shotgun (WGS) entry which is preliminary data.</text>
</comment>
<feature type="non-terminal residue" evidence="2">
    <location>
        <position position="68"/>
    </location>
</feature>
<evidence type="ECO:0000313" key="3">
    <source>
        <dbReference type="Proteomes" id="UP001195483"/>
    </source>
</evidence>